<organism evidence="4 5">
    <name type="scientific">Ensete ventricosum</name>
    <name type="common">Abyssinian banana</name>
    <name type="synonym">Musa ensete</name>
    <dbReference type="NCBI Taxonomy" id="4639"/>
    <lineage>
        <taxon>Eukaryota</taxon>
        <taxon>Viridiplantae</taxon>
        <taxon>Streptophyta</taxon>
        <taxon>Embryophyta</taxon>
        <taxon>Tracheophyta</taxon>
        <taxon>Spermatophyta</taxon>
        <taxon>Magnoliopsida</taxon>
        <taxon>Liliopsida</taxon>
        <taxon>Zingiberales</taxon>
        <taxon>Musaceae</taxon>
        <taxon>Ensete</taxon>
    </lineage>
</organism>
<keyword evidence="1" id="KW-0804">Transcription</keyword>
<sequence length="105" mass="11082">MEAEASYVKEDTELRLGLPGAHLPAATRGSKQALPEDDEKGHGKSKSAYESGSARAVGEDMAGRGLRSIFQERASGAEGCGGSEHAMAYEDKDGDLMLVGDVPWE</sequence>
<dbReference type="AlphaFoldDB" id="A0AAV8Q8P5"/>
<dbReference type="Pfam" id="PF02309">
    <property type="entry name" value="AUX_IAA"/>
    <property type="match status" value="1"/>
</dbReference>
<accession>A0AAV8Q8P5</accession>
<comment type="similarity">
    <text evidence="1">Belongs to the Aux/IAA family.</text>
</comment>
<evidence type="ECO:0000256" key="2">
    <source>
        <dbReference type="SAM" id="MobiDB-lite"/>
    </source>
</evidence>
<protein>
    <recommendedName>
        <fullName evidence="1">Auxin-responsive protein</fullName>
    </recommendedName>
</protein>
<dbReference type="Gene3D" id="3.10.20.90">
    <property type="entry name" value="Phosphatidylinositol 3-kinase Catalytic Subunit, Chain A, domain 1"/>
    <property type="match status" value="1"/>
</dbReference>
<evidence type="ECO:0000313" key="4">
    <source>
        <dbReference type="EMBL" id="KAJ8506591.1"/>
    </source>
</evidence>
<keyword evidence="1" id="KW-0678">Repressor</keyword>
<dbReference type="EMBL" id="JAQQAF010000002">
    <property type="protein sequence ID" value="KAJ8506591.1"/>
    <property type="molecule type" value="Genomic_DNA"/>
</dbReference>
<evidence type="ECO:0000259" key="3">
    <source>
        <dbReference type="Pfam" id="PF02309"/>
    </source>
</evidence>
<evidence type="ECO:0000256" key="1">
    <source>
        <dbReference type="RuleBase" id="RU004549"/>
    </source>
</evidence>
<comment type="subunit">
    <text evidence="1">Homodimers and heterodimers.</text>
</comment>
<dbReference type="InterPro" id="IPR033389">
    <property type="entry name" value="AUX/IAA_dom"/>
</dbReference>
<keyword evidence="1" id="KW-0539">Nucleus</keyword>
<gene>
    <name evidence="4" type="ORF">OPV22_007477</name>
</gene>
<dbReference type="Proteomes" id="UP001222027">
    <property type="component" value="Unassembled WGS sequence"/>
</dbReference>
<reference evidence="4 5" key="1">
    <citation type="submission" date="2022-12" db="EMBL/GenBank/DDBJ databases">
        <title>Chromosome-scale assembly of the Ensete ventricosum genome.</title>
        <authorList>
            <person name="Dussert Y."/>
            <person name="Stocks J."/>
            <person name="Wendawek A."/>
            <person name="Woldeyes F."/>
            <person name="Nichols R.A."/>
            <person name="Borrell J.S."/>
        </authorList>
    </citation>
    <scope>NUCLEOTIDE SEQUENCE [LARGE SCALE GENOMIC DNA]</scope>
    <source>
        <strain evidence="5">cv. Maze</strain>
        <tissue evidence="4">Seeds</tissue>
    </source>
</reference>
<keyword evidence="1" id="KW-0927">Auxin signaling pathway</keyword>
<evidence type="ECO:0000313" key="5">
    <source>
        <dbReference type="Proteomes" id="UP001222027"/>
    </source>
</evidence>
<dbReference type="GO" id="GO:0009734">
    <property type="term" value="P:auxin-activated signaling pathway"/>
    <property type="evidence" value="ECO:0007669"/>
    <property type="project" value="UniProtKB-UniRule"/>
</dbReference>
<proteinExistence type="inferred from homology"/>
<name>A0AAV8Q8P5_ENSVE</name>
<feature type="domain" description="AUX/IAA" evidence="3">
    <location>
        <begin position="77"/>
        <end position="105"/>
    </location>
</feature>
<comment type="subcellular location">
    <subcellularLocation>
        <location evidence="1">Nucleus</location>
    </subcellularLocation>
</comment>
<keyword evidence="1" id="KW-0805">Transcription regulation</keyword>
<keyword evidence="5" id="KW-1185">Reference proteome</keyword>
<feature type="region of interest" description="Disordered" evidence="2">
    <location>
        <begin position="1"/>
        <end position="60"/>
    </location>
</feature>
<comment type="function">
    <text evidence="1">Aux/IAA proteins are short-lived transcriptional factors that function as repressors of early auxin response genes at low auxin concentrations.</text>
</comment>
<dbReference type="GO" id="GO:0005634">
    <property type="term" value="C:nucleus"/>
    <property type="evidence" value="ECO:0007669"/>
    <property type="project" value="UniProtKB-SubCell"/>
</dbReference>
<comment type="caution">
    <text evidence="4">The sequence shown here is derived from an EMBL/GenBank/DDBJ whole genome shotgun (WGS) entry which is preliminary data.</text>
</comment>